<keyword evidence="1" id="KW-0732">Signal</keyword>
<dbReference type="InterPro" id="IPR050266">
    <property type="entry name" value="AB_hydrolase_sf"/>
</dbReference>
<keyword evidence="3" id="KW-0378">Hydrolase</keyword>
<protein>
    <submittedName>
        <fullName evidence="3">Alpha/beta hydrolase</fullName>
    </submittedName>
</protein>
<sequence length="315" mass="35156">MNAVLTWSKALVASLLVGFVAPVMGDQHYESVVKGADFRASVILPSGGVFTRLSEGFTYYRKTDRVNCDTPDVLVHGFSVPSYIWDPTYDFLASKGRCVIMLDLYGRGFSDNPDVPYTDHLFATQVLELLDKLGVERAAFFGLSNGGRVVSQIAGIAPERVARLVYVASSGFREVKRADDTSVSQQEVDALVAKYPELPAGQLSDFKDPTNFQDWDDRYAELLVHKGFARALISTRKNHDSQELDRIHSMLQASEIPVTTIWGDSDTVVVYAAFAEKIQRLLPKRQEYFVRDSGHLPHMENPQQFEAILTEVLAL</sequence>
<dbReference type="Pfam" id="PF00561">
    <property type="entry name" value="Abhydrolase_1"/>
    <property type="match status" value="1"/>
</dbReference>
<dbReference type="SUPFAM" id="SSF53474">
    <property type="entry name" value="alpha/beta-Hydrolases"/>
    <property type="match status" value="1"/>
</dbReference>
<proteinExistence type="predicted"/>
<dbReference type="PANTHER" id="PTHR43798:SF33">
    <property type="entry name" value="HYDROLASE, PUTATIVE (AFU_ORTHOLOGUE AFUA_2G14860)-RELATED"/>
    <property type="match status" value="1"/>
</dbReference>
<gene>
    <name evidence="3" type="ORF">E0F26_01400</name>
</gene>
<accession>A0ABY6Q4D7</accession>
<feature type="signal peptide" evidence="1">
    <location>
        <begin position="1"/>
        <end position="25"/>
    </location>
</feature>
<reference evidence="3 4" key="1">
    <citation type="submission" date="2019-02" db="EMBL/GenBank/DDBJ databases">
        <title>Halieaceae_genomes.</title>
        <authorList>
            <person name="Li S.-H."/>
        </authorList>
    </citation>
    <scope>NUCLEOTIDE SEQUENCE [LARGE SCALE GENOMIC DNA]</scope>
    <source>
        <strain evidence="3 4">JH123</strain>
    </source>
</reference>
<feature type="domain" description="AB hydrolase-1" evidence="2">
    <location>
        <begin position="73"/>
        <end position="248"/>
    </location>
</feature>
<dbReference type="Gene3D" id="3.40.50.1820">
    <property type="entry name" value="alpha/beta hydrolase"/>
    <property type="match status" value="1"/>
</dbReference>
<feature type="chain" id="PRO_5046604734" evidence="1">
    <location>
        <begin position="26"/>
        <end position="315"/>
    </location>
</feature>
<evidence type="ECO:0000259" key="2">
    <source>
        <dbReference type="Pfam" id="PF00561"/>
    </source>
</evidence>
<dbReference type="PRINTS" id="PR00111">
    <property type="entry name" value="ABHYDROLASE"/>
</dbReference>
<evidence type="ECO:0000256" key="1">
    <source>
        <dbReference type="SAM" id="SignalP"/>
    </source>
</evidence>
<organism evidence="3 4">
    <name type="scientific">Candidatus Paraluminiphilus aquimaris</name>
    <dbReference type="NCBI Taxonomy" id="2518994"/>
    <lineage>
        <taxon>Bacteria</taxon>
        <taxon>Pseudomonadati</taxon>
        <taxon>Pseudomonadota</taxon>
        <taxon>Gammaproteobacteria</taxon>
        <taxon>Cellvibrionales</taxon>
        <taxon>Halieaceae</taxon>
        <taxon>Candidatus Paraluminiphilus</taxon>
    </lineage>
</organism>
<dbReference type="InterPro" id="IPR000073">
    <property type="entry name" value="AB_hydrolase_1"/>
</dbReference>
<dbReference type="PANTHER" id="PTHR43798">
    <property type="entry name" value="MONOACYLGLYCEROL LIPASE"/>
    <property type="match status" value="1"/>
</dbReference>
<evidence type="ECO:0000313" key="3">
    <source>
        <dbReference type="EMBL" id="UZP73469.1"/>
    </source>
</evidence>
<keyword evidence="4" id="KW-1185">Reference proteome</keyword>
<dbReference type="EMBL" id="CP036501">
    <property type="protein sequence ID" value="UZP73469.1"/>
    <property type="molecule type" value="Genomic_DNA"/>
</dbReference>
<dbReference type="RefSeq" id="WP_279242257.1">
    <property type="nucleotide sequence ID" value="NZ_CP036501.1"/>
</dbReference>
<name>A0ABY6Q4D7_9GAMM</name>
<dbReference type="InterPro" id="IPR029058">
    <property type="entry name" value="AB_hydrolase_fold"/>
</dbReference>
<dbReference type="GO" id="GO:0016787">
    <property type="term" value="F:hydrolase activity"/>
    <property type="evidence" value="ECO:0007669"/>
    <property type="project" value="UniProtKB-KW"/>
</dbReference>
<evidence type="ECO:0000313" key="4">
    <source>
        <dbReference type="Proteomes" id="UP001317963"/>
    </source>
</evidence>
<dbReference type="Proteomes" id="UP001317963">
    <property type="component" value="Chromosome"/>
</dbReference>